<proteinExistence type="predicted"/>
<keyword evidence="1" id="KW-1133">Transmembrane helix</keyword>
<reference evidence="2 3" key="1">
    <citation type="submission" date="2022-08" db="EMBL/GenBank/DDBJ databases">
        <title>Reclassification of Massilia species as members of the genera Telluria, Duganella, Pseudoduganella, Mokoshia gen. nov. and Zemynaea gen. nov. using orthogonal and non-orthogonal genome-based approaches.</title>
        <authorList>
            <person name="Bowman J.P."/>
        </authorList>
    </citation>
    <scope>NUCLEOTIDE SEQUENCE [LARGE SCALE GENOMIC DNA]</scope>
    <source>
        <strain evidence="2 3">JCM 31607</strain>
    </source>
</reference>
<feature type="transmembrane region" description="Helical" evidence="1">
    <location>
        <begin position="173"/>
        <end position="192"/>
    </location>
</feature>
<keyword evidence="1" id="KW-0472">Membrane</keyword>
<dbReference type="EMBL" id="JANUGV010000001">
    <property type="protein sequence ID" value="MCS0606991.1"/>
    <property type="molecule type" value="Genomic_DNA"/>
</dbReference>
<keyword evidence="3" id="KW-1185">Reference proteome</keyword>
<feature type="transmembrane region" description="Helical" evidence="1">
    <location>
        <begin position="336"/>
        <end position="356"/>
    </location>
</feature>
<feature type="transmembrane region" description="Helical" evidence="1">
    <location>
        <begin position="100"/>
        <end position="119"/>
    </location>
</feature>
<feature type="transmembrane region" description="Helical" evidence="1">
    <location>
        <begin position="302"/>
        <end position="324"/>
    </location>
</feature>
<feature type="transmembrane region" description="Helical" evidence="1">
    <location>
        <begin position="263"/>
        <end position="282"/>
    </location>
</feature>
<keyword evidence="1" id="KW-0812">Transmembrane</keyword>
<feature type="transmembrane region" description="Helical" evidence="1">
    <location>
        <begin position="131"/>
        <end position="153"/>
    </location>
</feature>
<evidence type="ECO:0000256" key="1">
    <source>
        <dbReference type="SAM" id="Phobius"/>
    </source>
</evidence>
<feature type="transmembrane region" description="Helical" evidence="1">
    <location>
        <begin position="234"/>
        <end position="256"/>
    </location>
</feature>
<feature type="transmembrane region" description="Helical" evidence="1">
    <location>
        <begin position="48"/>
        <end position="68"/>
    </location>
</feature>
<comment type="caution">
    <text evidence="2">The sequence shown here is derived from an EMBL/GenBank/DDBJ whole genome shotgun (WGS) entry which is preliminary data.</text>
</comment>
<gene>
    <name evidence="2" type="ORF">NX773_02285</name>
</gene>
<sequence length="412" mass="45732">MTSTNLAETNNRSVPEPLSIRRVTLLALMVFFASLTSSPSILRGVTPAAIAKLAPLLLIVMLAARGNFNLPRRFLLAWGACFIAMFASGLQIVLNSPDAMAPINSAIILLIVVGLAANLHDERFRNLMLKWWKVLFWIVALCSVVNWILAPLVPSLFVNFDFGQFYEGNARTYLISPFGAVILQNYGTFQIYRVTGLLAEPGMMSLFFFVNAILGLAGRSPVFSKRFGMVNLAAAFGTHSVAFYAALVTVLFYFVAARMGWRYRFLILAVACVAAAVFYEFVDDTVQALLLRSSFDVRENDAEFLTNLVNGSPLSALIGYAWWGEYRQLPAAFQQLFYQVGLIGAALYALVLSFFLKESRLCWIAVFVYGFSIDYQDFVILPLMLFIVKAHDDLRRPQQALPGAMHCGVANA</sequence>
<dbReference type="RefSeq" id="WP_258854770.1">
    <property type="nucleotide sequence ID" value="NZ_JANUGV010000001.1"/>
</dbReference>
<feature type="transmembrane region" description="Helical" evidence="1">
    <location>
        <begin position="75"/>
        <end position="94"/>
    </location>
</feature>
<organism evidence="2 3">
    <name type="scientific">Massilia solisilvae</name>
    <dbReference type="NCBI Taxonomy" id="1811225"/>
    <lineage>
        <taxon>Bacteria</taxon>
        <taxon>Pseudomonadati</taxon>
        <taxon>Pseudomonadota</taxon>
        <taxon>Betaproteobacteria</taxon>
        <taxon>Burkholderiales</taxon>
        <taxon>Oxalobacteraceae</taxon>
        <taxon>Telluria group</taxon>
        <taxon>Massilia</taxon>
    </lineage>
</organism>
<feature type="transmembrane region" description="Helical" evidence="1">
    <location>
        <begin position="204"/>
        <end position="222"/>
    </location>
</feature>
<feature type="transmembrane region" description="Helical" evidence="1">
    <location>
        <begin position="362"/>
        <end position="388"/>
    </location>
</feature>
<feature type="transmembrane region" description="Helical" evidence="1">
    <location>
        <begin position="23"/>
        <end position="42"/>
    </location>
</feature>
<dbReference type="Proteomes" id="UP001205861">
    <property type="component" value="Unassembled WGS sequence"/>
</dbReference>
<name>A0ABT2BEZ8_9BURK</name>
<evidence type="ECO:0008006" key="4">
    <source>
        <dbReference type="Google" id="ProtNLM"/>
    </source>
</evidence>
<evidence type="ECO:0000313" key="3">
    <source>
        <dbReference type="Proteomes" id="UP001205861"/>
    </source>
</evidence>
<protein>
    <recommendedName>
        <fullName evidence="4">Polymerase</fullName>
    </recommendedName>
</protein>
<evidence type="ECO:0000313" key="2">
    <source>
        <dbReference type="EMBL" id="MCS0606991.1"/>
    </source>
</evidence>
<accession>A0ABT2BEZ8</accession>